<keyword evidence="3" id="KW-1185">Reference proteome</keyword>
<organism evidence="2 3">
    <name type="scientific">Hevea brasiliensis</name>
    <name type="common">Para rubber tree</name>
    <name type="synonym">Siphonia brasiliensis</name>
    <dbReference type="NCBI Taxonomy" id="3981"/>
    <lineage>
        <taxon>Eukaryota</taxon>
        <taxon>Viridiplantae</taxon>
        <taxon>Streptophyta</taxon>
        <taxon>Embryophyta</taxon>
        <taxon>Tracheophyta</taxon>
        <taxon>Spermatophyta</taxon>
        <taxon>Magnoliopsida</taxon>
        <taxon>eudicotyledons</taxon>
        <taxon>Gunneridae</taxon>
        <taxon>Pentapetalae</taxon>
        <taxon>rosids</taxon>
        <taxon>fabids</taxon>
        <taxon>Malpighiales</taxon>
        <taxon>Euphorbiaceae</taxon>
        <taxon>Crotonoideae</taxon>
        <taxon>Micrandreae</taxon>
        <taxon>Hevea</taxon>
    </lineage>
</organism>
<name>A0A6A6LBW5_HEVBR</name>
<sequence>MSRSETDDDEEQKVLEELVKKHRDAKEAYLLEQRIMDLSSEIEIYRRDKDELEMQMEQLALDYEILKQENHDMSYKLEQKVQIESLENELKNQSKEYSESLVAINELQTYIKSLEDELEKQTEGFEADLEALTCAKVEQEQRAIRQRKPCERQDGRMLIQLKSYRRNLKTVHANDLYI</sequence>
<reference evidence="2 3" key="1">
    <citation type="journal article" date="2020" name="Mol. Plant">
        <title>The Chromosome-Based Rubber Tree Genome Provides New Insights into Spurge Genome Evolution and Rubber Biosynthesis.</title>
        <authorList>
            <person name="Liu J."/>
            <person name="Shi C."/>
            <person name="Shi C.C."/>
            <person name="Li W."/>
            <person name="Zhang Q.J."/>
            <person name="Zhang Y."/>
            <person name="Li K."/>
            <person name="Lu H.F."/>
            <person name="Shi C."/>
            <person name="Zhu S.T."/>
            <person name="Xiao Z.Y."/>
            <person name="Nan H."/>
            <person name="Yue Y."/>
            <person name="Zhu X.G."/>
            <person name="Wu Y."/>
            <person name="Hong X.N."/>
            <person name="Fan G.Y."/>
            <person name="Tong Y."/>
            <person name="Zhang D."/>
            <person name="Mao C.L."/>
            <person name="Liu Y.L."/>
            <person name="Hao S.J."/>
            <person name="Liu W.Q."/>
            <person name="Lv M.Q."/>
            <person name="Zhang H.B."/>
            <person name="Liu Y."/>
            <person name="Hu-Tang G.R."/>
            <person name="Wang J.P."/>
            <person name="Wang J.H."/>
            <person name="Sun Y.H."/>
            <person name="Ni S.B."/>
            <person name="Chen W.B."/>
            <person name="Zhang X.C."/>
            <person name="Jiao Y.N."/>
            <person name="Eichler E.E."/>
            <person name="Li G.H."/>
            <person name="Liu X."/>
            <person name="Gao L.Z."/>
        </authorList>
    </citation>
    <scope>NUCLEOTIDE SEQUENCE [LARGE SCALE GENOMIC DNA]</scope>
    <source>
        <strain evidence="3">cv. GT1</strain>
        <tissue evidence="2">Leaf</tissue>
    </source>
</reference>
<dbReference type="AlphaFoldDB" id="A0A6A6LBW5"/>
<dbReference type="Proteomes" id="UP000467840">
    <property type="component" value="Chromosome 1"/>
</dbReference>
<evidence type="ECO:0000313" key="2">
    <source>
        <dbReference type="EMBL" id="KAF2297798.1"/>
    </source>
</evidence>
<evidence type="ECO:0000313" key="3">
    <source>
        <dbReference type="Proteomes" id="UP000467840"/>
    </source>
</evidence>
<keyword evidence="1" id="KW-0175">Coiled coil</keyword>
<protein>
    <submittedName>
        <fullName evidence="2">Uncharacterized protein</fullName>
    </submittedName>
</protein>
<proteinExistence type="predicted"/>
<gene>
    <name evidence="2" type="ORF">GH714_003131</name>
</gene>
<accession>A0A6A6LBW5</accession>
<dbReference type="PANTHER" id="PTHR34452">
    <property type="entry name" value="MYOSIN HEAVY CHAIN-RELATED PROTEIN"/>
    <property type="match status" value="1"/>
</dbReference>
<feature type="coiled-coil region" evidence="1">
    <location>
        <begin position="35"/>
        <end position="135"/>
    </location>
</feature>
<comment type="caution">
    <text evidence="2">The sequence shown here is derived from an EMBL/GenBank/DDBJ whole genome shotgun (WGS) entry which is preliminary data.</text>
</comment>
<dbReference type="EMBL" id="JAAGAX010000011">
    <property type="protein sequence ID" value="KAF2297798.1"/>
    <property type="molecule type" value="Genomic_DNA"/>
</dbReference>
<dbReference type="PANTHER" id="PTHR34452:SF7">
    <property type="entry name" value="MYOSIN HEAVY CHAIN-RELATED PROTEIN"/>
    <property type="match status" value="1"/>
</dbReference>
<evidence type="ECO:0000256" key="1">
    <source>
        <dbReference type="SAM" id="Coils"/>
    </source>
</evidence>